<sequence>MVCGGAISGAYRAATRGRYLNGLKSCGRMVITGNENEWKTEEMLDLHLLNEMLVLPTGNFLIINRSKQGCAGYNSTKSFPPTLPLPTEKRTRKKVFNPCIHNNRKNVSFIGYSSP</sequence>
<dbReference type="EMBL" id="CM037159">
    <property type="protein sequence ID" value="KAH7866690.1"/>
    <property type="molecule type" value="Genomic_DNA"/>
</dbReference>
<evidence type="ECO:0000313" key="2">
    <source>
        <dbReference type="Proteomes" id="UP000828048"/>
    </source>
</evidence>
<name>A0ACB7ZNK7_9ERIC</name>
<protein>
    <submittedName>
        <fullName evidence="1">Uncharacterized protein</fullName>
    </submittedName>
</protein>
<comment type="caution">
    <text evidence="1">The sequence shown here is derived from an EMBL/GenBank/DDBJ whole genome shotgun (WGS) entry which is preliminary data.</text>
</comment>
<dbReference type="Proteomes" id="UP000828048">
    <property type="component" value="Chromosome 9"/>
</dbReference>
<proteinExistence type="predicted"/>
<evidence type="ECO:0000313" key="1">
    <source>
        <dbReference type="EMBL" id="KAH7866690.1"/>
    </source>
</evidence>
<reference evidence="1 2" key="1">
    <citation type="journal article" date="2021" name="Hortic Res">
        <title>High-quality reference genome and annotation aids understanding of berry development for evergreen blueberry (Vaccinium darrowii).</title>
        <authorList>
            <person name="Yu J."/>
            <person name="Hulse-Kemp A.M."/>
            <person name="Babiker E."/>
            <person name="Staton M."/>
        </authorList>
    </citation>
    <scope>NUCLEOTIDE SEQUENCE [LARGE SCALE GENOMIC DNA]</scope>
    <source>
        <strain evidence="2">cv. NJ 8807/NJ 8810</strain>
        <tissue evidence="1">Young leaf</tissue>
    </source>
</reference>
<gene>
    <name evidence="1" type="ORF">Vadar_023647</name>
</gene>
<keyword evidence="2" id="KW-1185">Reference proteome</keyword>
<organism evidence="1 2">
    <name type="scientific">Vaccinium darrowii</name>
    <dbReference type="NCBI Taxonomy" id="229202"/>
    <lineage>
        <taxon>Eukaryota</taxon>
        <taxon>Viridiplantae</taxon>
        <taxon>Streptophyta</taxon>
        <taxon>Embryophyta</taxon>
        <taxon>Tracheophyta</taxon>
        <taxon>Spermatophyta</taxon>
        <taxon>Magnoliopsida</taxon>
        <taxon>eudicotyledons</taxon>
        <taxon>Gunneridae</taxon>
        <taxon>Pentapetalae</taxon>
        <taxon>asterids</taxon>
        <taxon>Ericales</taxon>
        <taxon>Ericaceae</taxon>
        <taxon>Vaccinioideae</taxon>
        <taxon>Vaccinieae</taxon>
        <taxon>Vaccinium</taxon>
    </lineage>
</organism>
<accession>A0ACB7ZNK7</accession>